<accession>S2K7U3</accession>
<dbReference type="eggNOG" id="ENOG502SD6P">
    <property type="taxonomic scope" value="Eukaryota"/>
</dbReference>
<dbReference type="InterPro" id="IPR001487">
    <property type="entry name" value="Bromodomain"/>
</dbReference>
<gene>
    <name evidence="6" type="ORF">HMPREF1544_04909</name>
</gene>
<organism evidence="6 7">
    <name type="scientific">Mucor circinelloides f. circinelloides (strain 1006PhL)</name>
    <name type="common">Mucormycosis agent</name>
    <name type="synonym">Calyptromyces circinelloides</name>
    <dbReference type="NCBI Taxonomy" id="1220926"/>
    <lineage>
        <taxon>Eukaryota</taxon>
        <taxon>Fungi</taxon>
        <taxon>Fungi incertae sedis</taxon>
        <taxon>Mucoromycota</taxon>
        <taxon>Mucoromycotina</taxon>
        <taxon>Mucoromycetes</taxon>
        <taxon>Mucorales</taxon>
        <taxon>Mucorineae</taxon>
        <taxon>Mucoraceae</taxon>
        <taxon>Mucor</taxon>
    </lineage>
</organism>
<keyword evidence="1 2" id="KW-0103">Bromodomain</keyword>
<dbReference type="OrthoDB" id="4062651at2759"/>
<dbReference type="GO" id="GO:0006325">
    <property type="term" value="P:chromatin organization"/>
    <property type="evidence" value="ECO:0007669"/>
    <property type="project" value="UniProtKB-ARBA"/>
</dbReference>
<dbReference type="SMART" id="SM00220">
    <property type="entry name" value="S_TKc"/>
    <property type="match status" value="1"/>
</dbReference>
<dbReference type="STRING" id="1220926.S2K7U3"/>
<feature type="compositionally biased region" description="Polar residues" evidence="3">
    <location>
        <begin position="501"/>
        <end position="537"/>
    </location>
</feature>
<dbReference type="VEuPathDB" id="FungiDB:HMPREF1544_04909"/>
<keyword evidence="6" id="KW-0418">Kinase</keyword>
<feature type="compositionally biased region" description="Low complexity" evidence="3">
    <location>
        <begin position="375"/>
        <end position="391"/>
    </location>
</feature>
<feature type="compositionally biased region" description="Basic and acidic residues" evidence="3">
    <location>
        <begin position="572"/>
        <end position="593"/>
    </location>
</feature>
<feature type="region of interest" description="Disordered" evidence="3">
    <location>
        <begin position="717"/>
        <end position="872"/>
    </location>
</feature>
<sequence>MDLSADQFRQCVFIIDELASSFDCHQFMTPVPSTAVIYHNQIKHPMDLKTLEENLFKNKYRNVKDFAKDLFLIWENAMRFHLSVDPIFQQALSLKKRYDEIILFIRGGKRPLYLSTEIKDMSVIGNTLIPEELYNRMEQAKATEKSTLYGIHIFSDQDHSTKRMYGGTNQHVFQLLNSYFFEYMSKDESTRRKMPLPRLYIAKNRTLLKQAHTDPNGVLAIIYDIKMTPINLKGESLYKIRATVLLAEPVNQVHDVDDSTMDFSESISYSPKAWIKVRPLQAPVHHVESIINKDIDRNCLKKVFTTFRLSTKYNTDPKKIRNFQVAKYFAQSMLYPVSSSTDVSEPTSEIDAELVERFTSKITTTTTTPPPHVSTPPSSSSSTTKSTAATSQVPKLRSRVLSNADLEPPTIIRQEQTAEAELAPKTKIKLTVSADKASASSSLKSSPEPEASSSHATPAPTQTEKAPTREASFTIKVNLRLPNQLNSKKHKSGNGVPASVCPTTLYSPTTKRLTINPPKDQSQIQQAKCTKPKASNLSSSPSSPILTAPKRPSSPLLEDDLAMKSKQKKSHSFKERKQSLSKEVQVKRDDSHHSASSPSATMITVSAASSTTPGVSTLQQRLPATVIYGYPPPHPAGYIYSHPPGIYQLAPNGYPQPHPYPEAVYYYPHQSNTPPPLPPPTQNGHFAYQSPSSAFISHIPMQLPPLRLELPSVETSPLLGSPVSPGQERQQHQVEFNTSQARQSHYPLVNPIYTPTVIQPQGETNQVKKESEIDGNVLNDAPTPDYEYSDPEEEEEEGSRGSPSVQEDSDDDLMGSSISSIHSGDTDLHSPSLGQGENNEQNPATTTAERSSVSDSIATTEPRDVIASSKHSVSSVFKQTADIVQAEDHHHSPTKPFTRYANQFEHQPPSESHLETATNLWHKISSFAAQKQIPIVDVRQYDHDDLILIPPSPNHDELKNVFWIPNDSTKVIQLFKRMTIHQRVSEVVGLMQLAKLPHMPKVYQLLHDGKGEIIGMCMQRFEMTLKEYTQHHAITAYQKFDIVVQIIESVLILHEIGITHGDLSSWNFMVNKTNQTLKDGSEKVEVWLTQFSRAMFMRASDFKEWWVECPDNINADYSAQIVPKDEQDLALWCRYLPLIQSKPVHRHYWYHSIEALPRHPSDNDMLSLNPFFEDLYTLGIIIWEIISDGEPWKSLDKNDLNALRSVVHQDESLERVLRNEIPGSVSIDLLLKLLQADGNKRCNAKTLLTWISAPNIETALMNEWTAAHKRPLEELAVSGNNNSLYKKQKL</sequence>
<evidence type="ECO:0000256" key="2">
    <source>
        <dbReference type="PROSITE-ProRule" id="PRU00035"/>
    </source>
</evidence>
<feature type="region of interest" description="Disordered" evidence="3">
    <location>
        <begin position="361"/>
        <end position="418"/>
    </location>
</feature>
<dbReference type="PROSITE" id="PS50014">
    <property type="entry name" value="BROMODOMAIN_2"/>
    <property type="match status" value="1"/>
</dbReference>
<dbReference type="PRINTS" id="PR00503">
    <property type="entry name" value="BROMODOMAIN"/>
</dbReference>
<dbReference type="PANTHER" id="PTHR45926">
    <property type="entry name" value="OSJNBA0053K19.4 PROTEIN"/>
    <property type="match status" value="1"/>
</dbReference>
<dbReference type="GO" id="GO:0005524">
    <property type="term" value="F:ATP binding"/>
    <property type="evidence" value="ECO:0007669"/>
    <property type="project" value="InterPro"/>
</dbReference>
<feature type="compositionally biased region" description="Polar residues" evidence="3">
    <location>
        <begin position="733"/>
        <end position="743"/>
    </location>
</feature>
<dbReference type="GO" id="GO:0004674">
    <property type="term" value="F:protein serine/threonine kinase activity"/>
    <property type="evidence" value="ECO:0007669"/>
    <property type="project" value="UniProtKB-KW"/>
</dbReference>
<feature type="region of interest" description="Disordered" evidence="3">
    <location>
        <begin position="438"/>
        <end position="601"/>
    </location>
</feature>
<dbReference type="OMA" id="FRQCVFI"/>
<dbReference type="CDD" id="cd04369">
    <property type="entry name" value="Bromodomain"/>
    <property type="match status" value="1"/>
</dbReference>
<feature type="compositionally biased region" description="Polar residues" evidence="3">
    <location>
        <begin position="756"/>
        <end position="765"/>
    </location>
</feature>
<keyword evidence="6" id="KW-0723">Serine/threonine-protein kinase</keyword>
<dbReference type="PROSITE" id="PS50011">
    <property type="entry name" value="PROTEIN_KINASE_DOM"/>
    <property type="match status" value="1"/>
</dbReference>
<keyword evidence="7" id="KW-1185">Reference proteome</keyword>
<dbReference type="SUPFAM" id="SSF56112">
    <property type="entry name" value="Protein kinase-like (PK-like)"/>
    <property type="match status" value="1"/>
</dbReference>
<evidence type="ECO:0000256" key="1">
    <source>
        <dbReference type="ARBA" id="ARBA00023117"/>
    </source>
</evidence>
<dbReference type="Proteomes" id="UP000014254">
    <property type="component" value="Unassembled WGS sequence"/>
</dbReference>
<evidence type="ECO:0000259" key="4">
    <source>
        <dbReference type="PROSITE" id="PS50011"/>
    </source>
</evidence>
<feature type="domain" description="Bromo" evidence="5">
    <location>
        <begin position="38"/>
        <end position="88"/>
    </location>
</feature>
<dbReference type="InterPro" id="IPR008266">
    <property type="entry name" value="Tyr_kinase_AS"/>
</dbReference>
<dbReference type="Pfam" id="PF00439">
    <property type="entry name" value="Bromodomain"/>
    <property type="match status" value="1"/>
</dbReference>
<evidence type="ECO:0000313" key="7">
    <source>
        <dbReference type="Proteomes" id="UP000014254"/>
    </source>
</evidence>
<evidence type="ECO:0000313" key="6">
    <source>
        <dbReference type="EMBL" id="EPB88325.1"/>
    </source>
</evidence>
<dbReference type="InterPro" id="IPR036427">
    <property type="entry name" value="Bromodomain-like_sf"/>
</dbReference>
<dbReference type="InterPro" id="IPR000719">
    <property type="entry name" value="Prot_kinase_dom"/>
</dbReference>
<dbReference type="PROSITE" id="PS00109">
    <property type="entry name" value="PROTEIN_KINASE_TYR"/>
    <property type="match status" value="1"/>
</dbReference>
<dbReference type="InterPro" id="IPR011009">
    <property type="entry name" value="Kinase-like_dom_sf"/>
</dbReference>
<dbReference type="InParanoid" id="S2K7U3"/>
<dbReference type="EMBL" id="KE123953">
    <property type="protein sequence ID" value="EPB88325.1"/>
    <property type="molecule type" value="Genomic_DNA"/>
</dbReference>
<dbReference type="SMART" id="SM00297">
    <property type="entry name" value="BROMO"/>
    <property type="match status" value="1"/>
</dbReference>
<dbReference type="SUPFAM" id="SSF47370">
    <property type="entry name" value="Bromodomain"/>
    <property type="match status" value="1"/>
</dbReference>
<dbReference type="Gene3D" id="1.10.510.10">
    <property type="entry name" value="Transferase(Phosphotransferase) domain 1"/>
    <property type="match status" value="1"/>
</dbReference>
<reference evidence="7" key="1">
    <citation type="submission" date="2013-05" db="EMBL/GenBank/DDBJ databases">
        <title>The Genome sequence of Mucor circinelloides f. circinelloides 1006PhL.</title>
        <authorList>
            <consortium name="The Broad Institute Genomics Platform"/>
            <person name="Cuomo C."/>
            <person name="Earl A."/>
            <person name="Findley K."/>
            <person name="Lee S.C."/>
            <person name="Walker B."/>
            <person name="Young S."/>
            <person name="Zeng Q."/>
            <person name="Gargeya S."/>
            <person name="Fitzgerald M."/>
            <person name="Haas B."/>
            <person name="Abouelleil A."/>
            <person name="Allen A.W."/>
            <person name="Alvarado L."/>
            <person name="Arachchi H.M."/>
            <person name="Berlin A.M."/>
            <person name="Chapman S.B."/>
            <person name="Gainer-Dewar J."/>
            <person name="Goldberg J."/>
            <person name="Griggs A."/>
            <person name="Gujja S."/>
            <person name="Hansen M."/>
            <person name="Howarth C."/>
            <person name="Imamovic A."/>
            <person name="Ireland A."/>
            <person name="Larimer J."/>
            <person name="McCowan C."/>
            <person name="Murphy C."/>
            <person name="Pearson M."/>
            <person name="Poon T.W."/>
            <person name="Priest M."/>
            <person name="Roberts A."/>
            <person name="Saif S."/>
            <person name="Shea T."/>
            <person name="Sisk P."/>
            <person name="Sykes S."/>
            <person name="Wortman J."/>
            <person name="Nusbaum C."/>
            <person name="Birren B."/>
        </authorList>
    </citation>
    <scope>NUCLEOTIDE SEQUENCE [LARGE SCALE GENOMIC DNA]</scope>
    <source>
        <strain evidence="7">1006PhL</strain>
    </source>
</reference>
<keyword evidence="6" id="KW-0808">Transferase</keyword>
<dbReference type="Gene3D" id="1.20.920.10">
    <property type="entry name" value="Bromodomain-like"/>
    <property type="match status" value="1"/>
</dbReference>
<evidence type="ECO:0000259" key="5">
    <source>
        <dbReference type="PROSITE" id="PS50014"/>
    </source>
</evidence>
<name>S2K7U3_MUCC1</name>
<proteinExistence type="predicted"/>
<feature type="compositionally biased region" description="Low complexity" evidence="3">
    <location>
        <begin position="438"/>
        <end position="461"/>
    </location>
</feature>
<feature type="compositionally biased region" description="Polar residues" evidence="3">
    <location>
        <begin position="832"/>
        <end position="859"/>
    </location>
</feature>
<feature type="compositionally biased region" description="Acidic residues" evidence="3">
    <location>
        <begin position="787"/>
        <end position="797"/>
    </location>
</feature>
<protein>
    <submittedName>
        <fullName evidence="6">Serine/threonine protein kinase</fullName>
    </submittedName>
</protein>
<feature type="domain" description="Protein kinase" evidence="4">
    <location>
        <begin position="921"/>
        <end position="1256"/>
    </location>
</feature>
<evidence type="ECO:0000256" key="3">
    <source>
        <dbReference type="SAM" id="MobiDB-lite"/>
    </source>
</evidence>